<evidence type="ECO:0000256" key="8">
    <source>
        <dbReference type="RuleBase" id="RU367038"/>
    </source>
</evidence>
<dbReference type="GO" id="GO:0030943">
    <property type="term" value="F:mitochondrion targeting sequence binding"/>
    <property type="evidence" value="ECO:0007669"/>
    <property type="project" value="TreeGrafter"/>
</dbReference>
<evidence type="ECO:0000256" key="1">
    <source>
        <dbReference type="ARBA" id="ARBA00004448"/>
    </source>
</evidence>
<keyword evidence="6 8" id="KW-0496">Mitochondrion</keyword>
<dbReference type="Pfam" id="PF02466">
    <property type="entry name" value="Tim17"/>
    <property type="match status" value="1"/>
</dbReference>
<dbReference type="EMBL" id="KQ243077">
    <property type="protein sequence ID" value="KNC76503.1"/>
    <property type="molecule type" value="Genomic_DNA"/>
</dbReference>
<proteinExistence type="inferred from homology"/>
<dbReference type="AlphaFoldDB" id="A0A0L0FKF0"/>
<organism evidence="9 10">
    <name type="scientific">Sphaeroforma arctica JP610</name>
    <dbReference type="NCBI Taxonomy" id="667725"/>
    <lineage>
        <taxon>Eukaryota</taxon>
        <taxon>Ichthyosporea</taxon>
        <taxon>Ichthyophonida</taxon>
        <taxon>Sphaeroforma</taxon>
    </lineage>
</organism>
<keyword evidence="4 8" id="KW-0999">Mitochondrion inner membrane</keyword>
<comment type="similarity">
    <text evidence="2 8">Belongs to the Tim17/Tim22/Tim23 family.</text>
</comment>
<dbReference type="STRING" id="667725.A0A0L0FKF0"/>
<accession>A0A0L0FKF0</accession>
<dbReference type="Proteomes" id="UP000054560">
    <property type="component" value="Unassembled WGS sequence"/>
</dbReference>
<dbReference type="OrthoDB" id="75343at2759"/>
<keyword evidence="8" id="KW-0811">Translocation</keyword>
<evidence type="ECO:0000256" key="7">
    <source>
        <dbReference type="ARBA" id="ARBA00023136"/>
    </source>
</evidence>
<dbReference type="GO" id="GO:0045039">
    <property type="term" value="P:protein insertion into mitochondrial inner membrane"/>
    <property type="evidence" value="ECO:0007669"/>
    <property type="project" value="UniProtKB-UniRule"/>
</dbReference>
<dbReference type="GeneID" id="25911503"/>
<feature type="transmembrane region" description="Helical" evidence="8">
    <location>
        <begin position="69"/>
        <end position="89"/>
    </location>
</feature>
<feature type="transmembrane region" description="Helical" evidence="8">
    <location>
        <begin position="115"/>
        <end position="134"/>
    </location>
</feature>
<comment type="function">
    <text evidence="8">Essential core component of the TIM22 complex, a complex that mediates the import and insertion of multi-pass transmembrane proteins into the mitochondrial inner membrane. In the TIM22 complex, it constitutes the voltage-activated and signal-gated channel. Forms a twin-pore translocase that uses the membrane potential as external driving force in 2 voltage-dependent steps.</text>
</comment>
<dbReference type="eggNOG" id="KOG3225">
    <property type="taxonomic scope" value="Eukaryota"/>
</dbReference>
<protein>
    <recommendedName>
        <fullName evidence="8">Mitochondrial import inner membrane translocase subunit TIM22</fullName>
    </recommendedName>
</protein>
<dbReference type="RefSeq" id="XP_014150405.1">
    <property type="nucleotide sequence ID" value="XM_014294930.1"/>
</dbReference>
<evidence type="ECO:0000256" key="3">
    <source>
        <dbReference type="ARBA" id="ARBA00022692"/>
    </source>
</evidence>
<keyword evidence="3 8" id="KW-0812">Transmembrane</keyword>
<reference evidence="9 10" key="1">
    <citation type="submission" date="2011-02" db="EMBL/GenBank/DDBJ databases">
        <title>The Genome Sequence of Sphaeroforma arctica JP610.</title>
        <authorList>
            <consortium name="The Broad Institute Genome Sequencing Platform"/>
            <person name="Russ C."/>
            <person name="Cuomo C."/>
            <person name="Young S.K."/>
            <person name="Zeng Q."/>
            <person name="Gargeya S."/>
            <person name="Alvarado L."/>
            <person name="Berlin A."/>
            <person name="Chapman S.B."/>
            <person name="Chen Z."/>
            <person name="Freedman E."/>
            <person name="Gellesch M."/>
            <person name="Goldberg J."/>
            <person name="Griggs A."/>
            <person name="Gujja S."/>
            <person name="Heilman E."/>
            <person name="Heiman D."/>
            <person name="Howarth C."/>
            <person name="Mehta T."/>
            <person name="Neiman D."/>
            <person name="Pearson M."/>
            <person name="Roberts A."/>
            <person name="Saif S."/>
            <person name="Shea T."/>
            <person name="Shenoy N."/>
            <person name="Sisk P."/>
            <person name="Stolte C."/>
            <person name="Sykes S."/>
            <person name="White J."/>
            <person name="Yandava C."/>
            <person name="Burger G."/>
            <person name="Gray M.W."/>
            <person name="Holland P.W.H."/>
            <person name="King N."/>
            <person name="Lang F.B.F."/>
            <person name="Roger A.J."/>
            <person name="Ruiz-Trillo I."/>
            <person name="Haas B."/>
            <person name="Nusbaum C."/>
            <person name="Birren B."/>
        </authorList>
    </citation>
    <scope>NUCLEOTIDE SEQUENCE [LARGE SCALE GENOMIC DNA]</scope>
    <source>
        <strain evidence="9 10">JP610</strain>
    </source>
</reference>
<comment type="subcellular location">
    <subcellularLocation>
        <location evidence="1 8">Mitochondrion inner membrane</location>
        <topology evidence="1 8">Multi-pass membrane protein</topology>
    </subcellularLocation>
</comment>
<comment type="subunit">
    <text evidence="8">Component of the TIM22 complex.</text>
</comment>
<evidence type="ECO:0000256" key="4">
    <source>
        <dbReference type="ARBA" id="ARBA00022792"/>
    </source>
</evidence>
<keyword evidence="5 8" id="KW-1133">Transmembrane helix</keyword>
<evidence type="ECO:0000256" key="5">
    <source>
        <dbReference type="ARBA" id="ARBA00022989"/>
    </source>
</evidence>
<evidence type="ECO:0000256" key="2">
    <source>
        <dbReference type="ARBA" id="ARBA00008444"/>
    </source>
</evidence>
<keyword evidence="8" id="KW-0813">Transport</keyword>
<dbReference type="InterPro" id="IPR039175">
    <property type="entry name" value="TIM22"/>
</dbReference>
<keyword evidence="8" id="KW-0653">Protein transport</keyword>
<keyword evidence="10" id="KW-1185">Reference proteome</keyword>
<dbReference type="PANTHER" id="PTHR14110">
    <property type="entry name" value="MITOCHONDRIAL IMPORT INNER MEMBRANE TRANSLOCASE SUBUNIT TIM22"/>
    <property type="match status" value="1"/>
</dbReference>
<keyword evidence="7 8" id="KW-0472">Membrane</keyword>
<dbReference type="PANTHER" id="PTHR14110:SF0">
    <property type="entry name" value="MITOCHONDRIAL IMPORT INNER MEMBRANE TRANSLOCASE SUBUNIT TIM22"/>
    <property type="match status" value="1"/>
</dbReference>
<evidence type="ECO:0000256" key="6">
    <source>
        <dbReference type="ARBA" id="ARBA00023128"/>
    </source>
</evidence>
<dbReference type="GO" id="GO:0042721">
    <property type="term" value="C:TIM22 mitochondrial import inner membrane insertion complex"/>
    <property type="evidence" value="ECO:0007669"/>
    <property type="project" value="UniProtKB-UniRule"/>
</dbReference>
<feature type="transmembrane region" description="Helical" evidence="8">
    <location>
        <begin position="20"/>
        <end position="41"/>
    </location>
</feature>
<evidence type="ECO:0000313" key="9">
    <source>
        <dbReference type="EMBL" id="KNC76503.1"/>
    </source>
</evidence>
<sequence length="137" mass="14510">MKSAEQVMVESFFESCPFRMSISTVGGYGFGAVLGLIGGSMEPIDPDKKQKARDVIRDMGKRSHAMGKNLAMIGVMFAGSECVIETARAKSDHWNGLLSGCTTGGVLGMRAGPHAAVMGCAGFAAFSAAIDYFMQRM</sequence>
<name>A0A0L0FKF0_9EUKA</name>
<evidence type="ECO:0000313" key="10">
    <source>
        <dbReference type="Proteomes" id="UP000054560"/>
    </source>
</evidence>
<dbReference type="GO" id="GO:0008320">
    <property type="term" value="F:protein transmembrane transporter activity"/>
    <property type="evidence" value="ECO:0007669"/>
    <property type="project" value="UniProtKB-UniRule"/>
</dbReference>
<gene>
    <name evidence="9" type="ORF">SARC_10999</name>
</gene>